<evidence type="ECO:0000313" key="1">
    <source>
        <dbReference type="EMBL" id="EKB48006.1"/>
    </source>
</evidence>
<sequence length="224" mass="26555">MVKPTILIASLLKPLKDSRAYYRLGLSLRETNKYRLNIIGFSKKKEDEVENIKFTPLFLNNRSGRERWKAGFRFLKVYQKEKPDLTVICTWEFIPFALFGKVLYGGKLIYDVQENYTLNIAHNQTLKGFRKYLAMGLILFIEAIGKMIFEHYVFSEQCYKVEKKHFKPYLVLENKFSGTLIERPIDPKKAPQYCHKFFDFGYHYGSIWYPRSHGLVFKFTEILS</sequence>
<keyword evidence="2" id="KW-1185">Reference proteome</keyword>
<comment type="caution">
    <text evidence="1">The sequence shown here is derived from an EMBL/GenBank/DDBJ whole genome shotgun (WGS) entry which is preliminary data.</text>
</comment>
<reference evidence="1 2" key="1">
    <citation type="journal article" date="2012" name="J. Bacteriol.">
        <title>Draft Genome Sequence of Cecembia lonarensis Strain LW9T, Isolated from Lonar Lake, a Haloalkaline Lake in India.</title>
        <authorList>
            <person name="Shivaji S."/>
            <person name="Ara S."/>
            <person name="Singh A."/>
            <person name="Pinnaka A.K."/>
        </authorList>
    </citation>
    <scope>NUCLEOTIDE SEQUENCE [LARGE SCALE GENOMIC DNA]</scope>
    <source>
        <strain evidence="1 2">LW9</strain>
    </source>
</reference>
<proteinExistence type="predicted"/>
<protein>
    <recommendedName>
        <fullName evidence="3">Glycosyltransferase subfamily 4-like N-terminal domain-containing protein</fullName>
    </recommendedName>
</protein>
<dbReference type="AlphaFoldDB" id="K1KZQ3"/>
<dbReference type="EMBL" id="AMGM01000076">
    <property type="protein sequence ID" value="EKB48006.1"/>
    <property type="molecule type" value="Genomic_DNA"/>
</dbReference>
<dbReference type="Proteomes" id="UP000004478">
    <property type="component" value="Unassembled WGS sequence"/>
</dbReference>
<dbReference type="OrthoDB" id="925984at2"/>
<accession>K1KZQ3</accession>
<name>K1KZQ3_CECL9</name>
<evidence type="ECO:0000313" key="2">
    <source>
        <dbReference type="Proteomes" id="UP000004478"/>
    </source>
</evidence>
<organism evidence="1 2">
    <name type="scientific">Cecembia lonarensis (strain CCUG 58316 / KCTC 22772 / LW9)</name>
    <dbReference type="NCBI Taxonomy" id="1225176"/>
    <lineage>
        <taxon>Bacteria</taxon>
        <taxon>Pseudomonadati</taxon>
        <taxon>Bacteroidota</taxon>
        <taxon>Cytophagia</taxon>
        <taxon>Cytophagales</taxon>
        <taxon>Cyclobacteriaceae</taxon>
        <taxon>Cecembia</taxon>
    </lineage>
</organism>
<gene>
    <name evidence="1" type="ORF">B879_03397</name>
</gene>
<evidence type="ECO:0008006" key="3">
    <source>
        <dbReference type="Google" id="ProtNLM"/>
    </source>
</evidence>
<dbReference type="RefSeq" id="WP_009186414.1">
    <property type="nucleotide sequence ID" value="NZ_AMGM01000076.1"/>
</dbReference>